<proteinExistence type="predicted"/>
<name>A0A857LUK8_9ACTN</name>
<dbReference type="GO" id="GO:0016787">
    <property type="term" value="F:hydrolase activity"/>
    <property type="evidence" value="ECO:0007669"/>
    <property type="project" value="UniProtKB-KW"/>
</dbReference>
<dbReference type="SUPFAM" id="SSF56784">
    <property type="entry name" value="HAD-like"/>
    <property type="match status" value="1"/>
</dbReference>
<dbReference type="InterPro" id="IPR023198">
    <property type="entry name" value="PGP-like_dom2"/>
</dbReference>
<gene>
    <name evidence="1" type="ORF">GII30_11860</name>
</gene>
<dbReference type="PANTHER" id="PTHR18901">
    <property type="entry name" value="2-DEOXYGLUCOSE-6-PHOSPHATE PHOSPHATASE 2"/>
    <property type="match status" value="1"/>
</dbReference>
<dbReference type="Pfam" id="PF00702">
    <property type="entry name" value="Hydrolase"/>
    <property type="match status" value="1"/>
</dbReference>
<dbReference type="CDD" id="cd07505">
    <property type="entry name" value="HAD_BPGM-like"/>
    <property type="match status" value="1"/>
</dbReference>
<reference evidence="1" key="1">
    <citation type="journal article" date="2021" name="Nat. Microbiol.">
        <title>Cocultivation of an ultrasmall environmental parasitic bacterium with lytic ability against bacteria associated with wastewater foams.</title>
        <authorList>
            <person name="Batinovic S."/>
            <person name="Rose J.J.A."/>
            <person name="Ratcliffe J."/>
            <person name="Seviour R.J."/>
            <person name="Petrovski S."/>
        </authorList>
    </citation>
    <scope>NUCLEOTIDE SEQUENCE</scope>
    <source>
        <strain evidence="1">CON44</strain>
    </source>
</reference>
<dbReference type="InterPro" id="IPR036412">
    <property type="entry name" value="HAD-like_sf"/>
</dbReference>
<organism evidence="1">
    <name type="scientific">Gordonia amarae</name>
    <dbReference type="NCBI Taxonomy" id="36821"/>
    <lineage>
        <taxon>Bacteria</taxon>
        <taxon>Bacillati</taxon>
        <taxon>Actinomycetota</taxon>
        <taxon>Actinomycetes</taxon>
        <taxon>Mycobacteriales</taxon>
        <taxon>Gordoniaceae</taxon>
        <taxon>Gordonia</taxon>
    </lineage>
</organism>
<keyword evidence="1" id="KW-0378">Hydrolase</keyword>
<dbReference type="AlphaFoldDB" id="A0A857LUK8"/>
<accession>A0A857LUK8</accession>
<dbReference type="InterPro" id="IPR006439">
    <property type="entry name" value="HAD-SF_hydro_IA"/>
</dbReference>
<dbReference type="Gene3D" id="1.10.150.240">
    <property type="entry name" value="Putative phosphatase, domain 2"/>
    <property type="match status" value="1"/>
</dbReference>
<dbReference type="Gene3D" id="3.40.50.1000">
    <property type="entry name" value="HAD superfamily/HAD-like"/>
    <property type="match status" value="1"/>
</dbReference>
<dbReference type="NCBIfam" id="TIGR01509">
    <property type="entry name" value="HAD-SF-IA-v3"/>
    <property type="match status" value="1"/>
</dbReference>
<protein>
    <submittedName>
        <fullName evidence="1">HAD-IA family hydrolase</fullName>
    </submittedName>
</protein>
<dbReference type="PANTHER" id="PTHR18901:SF38">
    <property type="entry name" value="PSEUDOURIDINE-5'-PHOSPHATASE"/>
    <property type="match status" value="1"/>
</dbReference>
<evidence type="ECO:0000313" key="1">
    <source>
        <dbReference type="EMBL" id="QHN41982.1"/>
    </source>
</evidence>
<dbReference type="InterPro" id="IPR023214">
    <property type="entry name" value="HAD_sf"/>
</dbReference>
<dbReference type="EMBL" id="CP045810">
    <property type="protein sequence ID" value="QHN41982.1"/>
    <property type="molecule type" value="Genomic_DNA"/>
</dbReference>
<sequence>MDGTLLDSEPIWDIAVEEFTLRHGITMSPALRESTLGNSLPDAIGKVHDAADLAPGDRDLAGDSRWIIDRVKVLFGEGLPWRPGAAEILDLLVDLEIPSVLVTNTIRELTEVALDTLGRHRFTATVCSDEVAAGKPQPFPYLRAAELAGRHPGECLAVEDSPTGTVAATTAGCPTLVIPSAVPIPKGALRSFRTTLTGITFDDLVTAWTGEHQHIH</sequence>